<dbReference type="Proteomes" id="UP000012174">
    <property type="component" value="Unassembled WGS sequence"/>
</dbReference>
<dbReference type="KEGG" id="ela:UCREL1_2051"/>
<evidence type="ECO:0000256" key="3">
    <source>
        <dbReference type="ARBA" id="ARBA00022989"/>
    </source>
</evidence>
<evidence type="ECO:0000256" key="4">
    <source>
        <dbReference type="ARBA" id="ARBA00023136"/>
    </source>
</evidence>
<evidence type="ECO:0000256" key="5">
    <source>
        <dbReference type="SAM" id="Phobius"/>
    </source>
</evidence>
<dbReference type="OMA" id="SKICTIM"/>
<dbReference type="PANTHER" id="PTHR42723:SF1">
    <property type="entry name" value="CHLOROPHYLL SYNTHASE, CHLOROPLASTIC"/>
    <property type="match status" value="1"/>
</dbReference>
<evidence type="ECO:0000313" key="6">
    <source>
        <dbReference type="EMBL" id="EMR70906.1"/>
    </source>
</evidence>
<comment type="subcellular location">
    <subcellularLocation>
        <location evidence="1">Membrane</location>
        <topology evidence="1">Multi-pass membrane protein</topology>
    </subcellularLocation>
</comment>
<feature type="transmembrane region" description="Helical" evidence="5">
    <location>
        <begin position="231"/>
        <end position="251"/>
    </location>
</feature>
<dbReference type="eggNOG" id="ENOG502SNAR">
    <property type="taxonomic scope" value="Eukaryota"/>
</dbReference>
<dbReference type="InterPro" id="IPR000537">
    <property type="entry name" value="UbiA_prenyltransferase"/>
</dbReference>
<dbReference type="PANTHER" id="PTHR42723">
    <property type="entry name" value="CHLOROPHYLL SYNTHASE"/>
    <property type="match status" value="1"/>
</dbReference>
<dbReference type="GO" id="GO:0016765">
    <property type="term" value="F:transferase activity, transferring alkyl or aryl (other than methyl) groups"/>
    <property type="evidence" value="ECO:0007669"/>
    <property type="project" value="InterPro"/>
</dbReference>
<organism evidence="6 7">
    <name type="scientific">Eutypa lata (strain UCR-EL1)</name>
    <name type="common">Grapevine dieback disease fungus</name>
    <name type="synonym">Eutypa armeniacae</name>
    <dbReference type="NCBI Taxonomy" id="1287681"/>
    <lineage>
        <taxon>Eukaryota</taxon>
        <taxon>Fungi</taxon>
        <taxon>Dikarya</taxon>
        <taxon>Ascomycota</taxon>
        <taxon>Pezizomycotina</taxon>
        <taxon>Sordariomycetes</taxon>
        <taxon>Xylariomycetidae</taxon>
        <taxon>Xylariales</taxon>
        <taxon>Diatrypaceae</taxon>
        <taxon>Eutypa</taxon>
    </lineage>
</organism>
<dbReference type="HOGENOM" id="CLU_063928_2_0_1"/>
<evidence type="ECO:0000313" key="7">
    <source>
        <dbReference type="Proteomes" id="UP000012174"/>
    </source>
</evidence>
<sequence>MDPPRAPTVIARLLRWLGHVLNFIQLLYDFIENDFLTFAVPNTAFGLFSVFATSALVECPFASPPSAAQVLKRVPGILVYNIANLLVFDLANQRSPNSVAEDRINKPWRPIPRGKITTEQTRRLILATIPIVLLINYVLGVWRQGVFILLLTWLYNDLRGGDEAFLREFIIAVAYGLFNSGSLKVAAGPGSVLTHLGVVWTVVVSGVILTTMQVQDLKDKEGDRTRGRKTIVLFLGEEFSRASIALFICFWSCLCIYFWALGALAIATNGAVSLLLALRVFYVRSSSREDARTWRLWCAWHASLYTMPLWKLVF</sequence>
<proteinExistence type="predicted"/>
<feature type="transmembrane region" description="Helical" evidence="5">
    <location>
        <begin position="192"/>
        <end position="210"/>
    </location>
</feature>
<name>M7TLU3_EUTLA</name>
<accession>M7TLU3</accession>
<keyword evidence="2 5" id="KW-0812">Transmembrane</keyword>
<protein>
    <submittedName>
        <fullName evidence="6">Putative digeranylgeranylglyceryl phosphate synthase protein</fullName>
    </submittedName>
</protein>
<dbReference type="InterPro" id="IPR050475">
    <property type="entry name" value="Prenyltransferase_related"/>
</dbReference>
<feature type="transmembrane region" description="Helical" evidence="5">
    <location>
        <begin position="257"/>
        <end position="282"/>
    </location>
</feature>
<dbReference type="CDD" id="cd13965">
    <property type="entry name" value="PT_UbiA_3"/>
    <property type="match status" value="1"/>
</dbReference>
<dbReference type="STRING" id="1287681.M7TLU3"/>
<evidence type="ECO:0000256" key="1">
    <source>
        <dbReference type="ARBA" id="ARBA00004141"/>
    </source>
</evidence>
<evidence type="ECO:0000256" key="2">
    <source>
        <dbReference type="ARBA" id="ARBA00022692"/>
    </source>
</evidence>
<feature type="transmembrane region" description="Helical" evidence="5">
    <location>
        <begin position="124"/>
        <end position="155"/>
    </location>
</feature>
<reference evidence="7" key="1">
    <citation type="journal article" date="2013" name="Genome Announc.">
        <title>Draft genome sequence of the grapevine dieback fungus Eutypa lata UCR-EL1.</title>
        <authorList>
            <person name="Blanco-Ulate B."/>
            <person name="Rolshausen P.E."/>
            <person name="Cantu D."/>
        </authorList>
    </citation>
    <scope>NUCLEOTIDE SEQUENCE [LARGE SCALE GENOMIC DNA]</scope>
    <source>
        <strain evidence="7">UCR-EL1</strain>
    </source>
</reference>
<dbReference type="OrthoDB" id="434972at2759"/>
<dbReference type="EMBL" id="KB705746">
    <property type="protein sequence ID" value="EMR70906.1"/>
    <property type="molecule type" value="Genomic_DNA"/>
</dbReference>
<keyword evidence="7" id="KW-1185">Reference proteome</keyword>
<keyword evidence="3 5" id="KW-1133">Transmembrane helix</keyword>
<dbReference type="AlphaFoldDB" id="M7TLU3"/>
<dbReference type="Pfam" id="PF01040">
    <property type="entry name" value="UbiA"/>
    <property type="match status" value="1"/>
</dbReference>
<dbReference type="GO" id="GO:0016020">
    <property type="term" value="C:membrane"/>
    <property type="evidence" value="ECO:0007669"/>
    <property type="project" value="UniProtKB-SubCell"/>
</dbReference>
<keyword evidence="4 5" id="KW-0472">Membrane</keyword>
<gene>
    <name evidence="6" type="ORF">UCREL1_2051</name>
</gene>